<evidence type="ECO:0008006" key="4">
    <source>
        <dbReference type="Google" id="ProtNLM"/>
    </source>
</evidence>
<evidence type="ECO:0000313" key="2">
    <source>
        <dbReference type="EMBL" id="AOM76001.1"/>
    </source>
</evidence>
<gene>
    <name evidence="2" type="ORF">BFS30_01770</name>
</gene>
<keyword evidence="1" id="KW-0472">Membrane</keyword>
<evidence type="ECO:0000313" key="3">
    <source>
        <dbReference type="Proteomes" id="UP000094313"/>
    </source>
</evidence>
<dbReference type="PROSITE" id="PS51257">
    <property type="entry name" value="PROKAR_LIPOPROTEIN"/>
    <property type="match status" value="1"/>
</dbReference>
<protein>
    <recommendedName>
        <fullName evidence="4">Lipoprotein</fullName>
    </recommendedName>
</protein>
<dbReference type="AlphaFoldDB" id="A0A1D7QBE7"/>
<name>A0A1D7QBE7_9SPHI</name>
<sequence length="189" mass="21645">MKRFILNSMVITMILFISGCNLFRKVNKSRESDLFKLTAEYSRDSAKTVTDRSVLVIKEKVDTLVLIPEQLIRQENSFGMDSLVNGITAIKNDLVDVRLILNPVTQRLLAEAILKPRKISVRIEKETVIHKDIKVQSDQTEHSRIQVKDEKTKVLTEKTPVNLQYWFAALLVAIAAVIFVLRLGNIRRI</sequence>
<dbReference type="Proteomes" id="UP000094313">
    <property type="component" value="Chromosome"/>
</dbReference>
<dbReference type="EMBL" id="CP017141">
    <property type="protein sequence ID" value="AOM76001.1"/>
    <property type="molecule type" value="Genomic_DNA"/>
</dbReference>
<dbReference type="KEGG" id="psty:BFS30_01770"/>
<organism evidence="2 3">
    <name type="scientific">Pedobacter steynii</name>
    <dbReference type="NCBI Taxonomy" id="430522"/>
    <lineage>
        <taxon>Bacteria</taxon>
        <taxon>Pseudomonadati</taxon>
        <taxon>Bacteroidota</taxon>
        <taxon>Sphingobacteriia</taxon>
        <taxon>Sphingobacteriales</taxon>
        <taxon>Sphingobacteriaceae</taxon>
        <taxon>Pedobacter</taxon>
    </lineage>
</organism>
<keyword evidence="3" id="KW-1185">Reference proteome</keyword>
<reference evidence="2 3" key="1">
    <citation type="submission" date="2016-08" db="EMBL/GenBank/DDBJ databases">
        <authorList>
            <person name="Seilhamer J.J."/>
        </authorList>
    </citation>
    <scope>NUCLEOTIDE SEQUENCE [LARGE SCALE GENOMIC DNA]</scope>
    <source>
        <strain evidence="2 3">DX4</strain>
    </source>
</reference>
<dbReference type="RefSeq" id="WP_069377697.1">
    <property type="nucleotide sequence ID" value="NZ_CP017141.1"/>
</dbReference>
<feature type="transmembrane region" description="Helical" evidence="1">
    <location>
        <begin position="165"/>
        <end position="184"/>
    </location>
</feature>
<proteinExistence type="predicted"/>
<keyword evidence="1" id="KW-0812">Transmembrane</keyword>
<evidence type="ECO:0000256" key="1">
    <source>
        <dbReference type="SAM" id="Phobius"/>
    </source>
</evidence>
<accession>A0A1D7QBE7</accession>
<dbReference type="OrthoDB" id="769774at2"/>
<keyword evidence="1" id="KW-1133">Transmembrane helix</keyword>